<name>A0AAV1CSR8_OLDCO</name>
<dbReference type="Proteomes" id="UP001161247">
    <property type="component" value="Chromosome 3"/>
</dbReference>
<gene>
    <name evidence="5" type="ORF">OLC1_LOCUS8800</name>
</gene>
<accession>A0AAV1CSR8</accession>
<feature type="compositionally biased region" description="Basic residues" evidence="2">
    <location>
        <begin position="48"/>
        <end position="59"/>
    </location>
</feature>
<evidence type="ECO:0000256" key="1">
    <source>
        <dbReference type="ARBA" id="ARBA00022729"/>
    </source>
</evidence>
<dbReference type="InterPro" id="IPR040220">
    <property type="entry name" value="DD11"/>
</dbReference>
<keyword evidence="6" id="KW-1185">Reference proteome</keyword>
<feature type="domain" description="Prolamin-like" evidence="4">
    <location>
        <begin position="93"/>
        <end position="156"/>
    </location>
</feature>
<evidence type="ECO:0000256" key="2">
    <source>
        <dbReference type="SAM" id="MobiDB-lite"/>
    </source>
</evidence>
<reference evidence="5" key="1">
    <citation type="submission" date="2023-03" db="EMBL/GenBank/DDBJ databases">
        <authorList>
            <person name="Julca I."/>
        </authorList>
    </citation>
    <scope>NUCLEOTIDE SEQUENCE</scope>
</reference>
<dbReference type="Pfam" id="PF05617">
    <property type="entry name" value="Prolamin_like"/>
    <property type="match status" value="1"/>
</dbReference>
<feature type="region of interest" description="Disordered" evidence="2">
    <location>
        <begin position="47"/>
        <end position="80"/>
    </location>
</feature>
<dbReference type="AlphaFoldDB" id="A0AAV1CSR8"/>
<protein>
    <submittedName>
        <fullName evidence="5">OLC1v1035315C1</fullName>
    </submittedName>
</protein>
<dbReference type="PANTHER" id="PTHR31207:SF35">
    <property type="entry name" value="PROLAMIN-LIKE DOMAIN-CONTAINING PROTEIN"/>
    <property type="match status" value="1"/>
</dbReference>
<keyword evidence="1 3" id="KW-0732">Signal</keyword>
<evidence type="ECO:0000259" key="4">
    <source>
        <dbReference type="Pfam" id="PF05617"/>
    </source>
</evidence>
<dbReference type="InterPro" id="IPR008502">
    <property type="entry name" value="Prolamin-like"/>
</dbReference>
<evidence type="ECO:0000313" key="6">
    <source>
        <dbReference type="Proteomes" id="UP001161247"/>
    </source>
</evidence>
<proteinExistence type="predicted"/>
<dbReference type="PANTHER" id="PTHR31207">
    <property type="entry name" value="ECA1 GAMETOGENESIS FAMILY PROTEIN (DUF784)-RELATED-RELATED"/>
    <property type="match status" value="1"/>
</dbReference>
<evidence type="ECO:0000256" key="3">
    <source>
        <dbReference type="SAM" id="SignalP"/>
    </source>
</evidence>
<feature type="chain" id="PRO_5043796540" evidence="3">
    <location>
        <begin position="29"/>
        <end position="184"/>
    </location>
</feature>
<feature type="signal peptide" evidence="3">
    <location>
        <begin position="1"/>
        <end position="28"/>
    </location>
</feature>
<evidence type="ECO:0000313" key="5">
    <source>
        <dbReference type="EMBL" id="CAI9098636.1"/>
    </source>
</evidence>
<organism evidence="5 6">
    <name type="scientific">Oldenlandia corymbosa var. corymbosa</name>
    <dbReference type="NCBI Taxonomy" id="529605"/>
    <lineage>
        <taxon>Eukaryota</taxon>
        <taxon>Viridiplantae</taxon>
        <taxon>Streptophyta</taxon>
        <taxon>Embryophyta</taxon>
        <taxon>Tracheophyta</taxon>
        <taxon>Spermatophyta</taxon>
        <taxon>Magnoliopsida</taxon>
        <taxon>eudicotyledons</taxon>
        <taxon>Gunneridae</taxon>
        <taxon>Pentapetalae</taxon>
        <taxon>asterids</taxon>
        <taxon>lamiids</taxon>
        <taxon>Gentianales</taxon>
        <taxon>Rubiaceae</taxon>
        <taxon>Rubioideae</taxon>
        <taxon>Spermacoceae</taxon>
        <taxon>Hedyotis-Oldenlandia complex</taxon>
        <taxon>Oldenlandia</taxon>
    </lineage>
</organism>
<sequence>MSTKQRNPSLILAFLIIAMAVMIRPGLAQVDVDVDDTQISPTLETSFKKHHGHHGHNHGHSSPPPEPADSPDNSPDDKNIKHIPKKLKEFVEECTKHISNDCADEIVAALYNPDKKKEVNIDAKCCHQLVRIGLKCHDAIVKVFIGLPGVHKDAKVIKRNSHRVFHSCEIIDKRNQHLSPPPRS</sequence>
<dbReference type="EMBL" id="OX459120">
    <property type="protein sequence ID" value="CAI9098636.1"/>
    <property type="molecule type" value="Genomic_DNA"/>
</dbReference>